<dbReference type="Proteomes" id="UP001500620">
    <property type="component" value="Unassembled WGS sequence"/>
</dbReference>
<comment type="caution">
    <text evidence="2">The sequence shown here is derived from an EMBL/GenBank/DDBJ whole genome shotgun (WGS) entry which is preliminary data.</text>
</comment>
<evidence type="ECO:0000313" key="2">
    <source>
        <dbReference type="EMBL" id="GAA4260845.1"/>
    </source>
</evidence>
<accession>A0ABP8DPR8</accession>
<name>A0ABP8DPR8_9ACTN</name>
<feature type="region of interest" description="Disordered" evidence="1">
    <location>
        <begin position="85"/>
        <end position="109"/>
    </location>
</feature>
<evidence type="ECO:0000256" key="1">
    <source>
        <dbReference type="SAM" id="MobiDB-lite"/>
    </source>
</evidence>
<feature type="region of interest" description="Disordered" evidence="1">
    <location>
        <begin position="1"/>
        <end position="46"/>
    </location>
</feature>
<organism evidence="2 3">
    <name type="scientific">Dactylosporangium darangshiense</name>
    <dbReference type="NCBI Taxonomy" id="579108"/>
    <lineage>
        <taxon>Bacteria</taxon>
        <taxon>Bacillati</taxon>
        <taxon>Actinomycetota</taxon>
        <taxon>Actinomycetes</taxon>
        <taxon>Micromonosporales</taxon>
        <taxon>Micromonosporaceae</taxon>
        <taxon>Dactylosporangium</taxon>
    </lineage>
</organism>
<gene>
    <name evidence="2" type="ORF">GCM10022255_091150</name>
</gene>
<sequence length="109" mass="12173">MRRPAKQKDERRTAQAMSAAGPAEVSTAGLQGVAPRFSSGLRPAPELDHNYMIVLRQELQLRADGLRDHRADDLLADRLGAAWHGSHQDRPAREYPNERHPHGAPPLER</sequence>
<feature type="compositionally biased region" description="Basic and acidic residues" evidence="1">
    <location>
        <begin position="1"/>
        <end position="13"/>
    </location>
</feature>
<keyword evidence="3" id="KW-1185">Reference proteome</keyword>
<protein>
    <submittedName>
        <fullName evidence="2">Uncharacterized protein</fullName>
    </submittedName>
</protein>
<proteinExistence type="predicted"/>
<dbReference type="EMBL" id="BAABAT010000042">
    <property type="protein sequence ID" value="GAA4260845.1"/>
    <property type="molecule type" value="Genomic_DNA"/>
</dbReference>
<reference evidence="3" key="1">
    <citation type="journal article" date="2019" name="Int. J. Syst. Evol. Microbiol.">
        <title>The Global Catalogue of Microorganisms (GCM) 10K type strain sequencing project: providing services to taxonomists for standard genome sequencing and annotation.</title>
        <authorList>
            <consortium name="The Broad Institute Genomics Platform"/>
            <consortium name="The Broad Institute Genome Sequencing Center for Infectious Disease"/>
            <person name="Wu L."/>
            <person name="Ma J."/>
        </authorList>
    </citation>
    <scope>NUCLEOTIDE SEQUENCE [LARGE SCALE GENOMIC DNA]</scope>
    <source>
        <strain evidence="3">JCM 17441</strain>
    </source>
</reference>
<evidence type="ECO:0000313" key="3">
    <source>
        <dbReference type="Proteomes" id="UP001500620"/>
    </source>
</evidence>
<feature type="compositionally biased region" description="Basic and acidic residues" evidence="1">
    <location>
        <begin position="86"/>
        <end position="109"/>
    </location>
</feature>